<feature type="transmembrane region" description="Helical" evidence="2">
    <location>
        <begin position="37"/>
        <end position="54"/>
    </location>
</feature>
<name>A0A9J6QIL5_9FIRM</name>
<feature type="transmembrane region" description="Helical" evidence="2">
    <location>
        <begin position="253"/>
        <end position="276"/>
    </location>
</feature>
<organism evidence="3 5">
    <name type="scientific">Hominibacterium faecale</name>
    <dbReference type="NCBI Taxonomy" id="2839743"/>
    <lineage>
        <taxon>Bacteria</taxon>
        <taxon>Bacillati</taxon>
        <taxon>Bacillota</taxon>
        <taxon>Clostridia</taxon>
        <taxon>Peptostreptococcales</taxon>
        <taxon>Anaerovoracaceae</taxon>
        <taxon>Hominibacterium</taxon>
    </lineage>
</organism>
<keyword evidence="2" id="KW-0812">Transmembrane</keyword>
<keyword evidence="5" id="KW-1185">Reference proteome</keyword>
<feature type="transmembrane region" description="Helical" evidence="2">
    <location>
        <begin position="172"/>
        <end position="192"/>
    </location>
</feature>
<evidence type="ECO:0000313" key="3">
    <source>
        <dbReference type="EMBL" id="MCU7376937.1"/>
    </source>
</evidence>
<dbReference type="Proteomes" id="UP001065549">
    <property type="component" value="Unassembled WGS sequence"/>
</dbReference>
<feature type="compositionally biased region" description="Basic residues" evidence="1">
    <location>
        <begin position="280"/>
        <end position="296"/>
    </location>
</feature>
<comment type="caution">
    <text evidence="3">The sequence shown here is derived from an EMBL/GenBank/DDBJ whole genome shotgun (WGS) entry which is preliminary data.</text>
</comment>
<keyword evidence="2" id="KW-0472">Membrane</keyword>
<reference evidence="3" key="1">
    <citation type="submission" date="2022-09" db="EMBL/GenBank/DDBJ databases">
        <title>Culturomic study of gut microbiota in children with autism spectrum disorder.</title>
        <authorList>
            <person name="Efimov B.A."/>
            <person name="Chaplin A.V."/>
            <person name="Sokolova S.R."/>
            <person name="Pikina A.P."/>
            <person name="Korzhanova M."/>
            <person name="Belova V."/>
            <person name="Korostin D."/>
        </authorList>
    </citation>
    <scope>NUCLEOTIDE SEQUENCE</scope>
    <source>
        <strain evidence="3">ASD5510</strain>
    </source>
</reference>
<feature type="region of interest" description="Disordered" evidence="1">
    <location>
        <begin position="280"/>
        <end position="301"/>
    </location>
</feature>
<evidence type="ECO:0008006" key="6">
    <source>
        <dbReference type="Google" id="ProtNLM"/>
    </source>
</evidence>
<evidence type="ECO:0000313" key="5">
    <source>
        <dbReference type="Proteomes" id="UP001065549"/>
    </source>
</evidence>
<accession>A0A9J6QIL5</accession>
<protein>
    <recommendedName>
        <fullName evidence="6">DUF4129 domain-containing protein</fullName>
    </recommendedName>
</protein>
<feature type="transmembrane region" description="Helical" evidence="2">
    <location>
        <begin position="66"/>
        <end position="87"/>
    </location>
</feature>
<gene>
    <name evidence="3" type="ORF">OBO34_01055</name>
    <name evidence="4" type="ORF">OBO34_14150</name>
</gene>
<sequence>MKNNRSDFLSGCICLYSVSILAYYTAYIFFIGKRMDAFYISHFIYVFCGALLLYTFDYLTRGRTSLFCYVLLSFFFAAGCFICFSLTKEASIELAAVCVCLSYCGKMLNDKPLEKISVITRFELTTILLLLLMVTLELKPNLNGSIIPMAAAVLISLAEVSRISVYKKNGDPLRIGVIGLYMAVLGCTVILVKEKSWILAGMSFAVEGIKQTGKALGSLVTGFFSYVAAHLTGKTSSLVSEHTNGEYMEESGHPGLLIGVIVLVFLLCAVLLIGFIKHRGKGGSTKKGKETRRRPGYSKPVNKVQKKQSFRKMGVWRFWLIPAGNPRIFLHKAAFLCRKSKLRLQEYHSPRQFMDHLLGAGLFDEAVKEQLAALADQIDCFYYSGSPQKCGYERRQGQLLLKEIRKGIRKEKRRNKRKH</sequence>
<feature type="transmembrane region" description="Helical" evidence="2">
    <location>
        <begin position="12"/>
        <end position="31"/>
    </location>
</feature>
<evidence type="ECO:0000256" key="1">
    <source>
        <dbReference type="SAM" id="MobiDB-lite"/>
    </source>
</evidence>
<keyword evidence="2" id="KW-1133">Transmembrane helix</keyword>
<evidence type="ECO:0000256" key="2">
    <source>
        <dbReference type="SAM" id="Phobius"/>
    </source>
</evidence>
<dbReference type="AlphaFoldDB" id="A0A9J6QIL5"/>
<dbReference type="RefSeq" id="WP_253020502.1">
    <property type="nucleotide sequence ID" value="NZ_JAOSHN010000001.1"/>
</dbReference>
<feature type="transmembrane region" description="Helical" evidence="2">
    <location>
        <begin position="146"/>
        <end position="166"/>
    </location>
</feature>
<evidence type="ECO:0000313" key="4">
    <source>
        <dbReference type="EMBL" id="MCU7379486.1"/>
    </source>
</evidence>
<dbReference type="EMBL" id="JAOSHN010000001">
    <property type="protein sequence ID" value="MCU7376937.1"/>
    <property type="molecule type" value="Genomic_DNA"/>
</dbReference>
<dbReference type="EMBL" id="JAOSHN010000005">
    <property type="protein sequence ID" value="MCU7379486.1"/>
    <property type="molecule type" value="Genomic_DNA"/>
</dbReference>
<proteinExistence type="predicted"/>